<organism evidence="3 4">
    <name type="scientific">Spongiibacter nanhainus</name>
    <dbReference type="NCBI Taxonomy" id="2794344"/>
    <lineage>
        <taxon>Bacteria</taxon>
        <taxon>Pseudomonadati</taxon>
        <taxon>Pseudomonadota</taxon>
        <taxon>Gammaproteobacteria</taxon>
        <taxon>Cellvibrionales</taxon>
        <taxon>Spongiibacteraceae</taxon>
        <taxon>Spongiibacter</taxon>
    </lineage>
</organism>
<accession>A0A7T4US75</accession>
<dbReference type="KEGG" id="snan:I6N98_04710"/>
<dbReference type="Proteomes" id="UP000596063">
    <property type="component" value="Chromosome"/>
</dbReference>
<keyword evidence="4" id="KW-1185">Reference proteome</keyword>
<proteinExistence type="predicted"/>
<dbReference type="RefSeq" id="WP_198570645.1">
    <property type="nucleotide sequence ID" value="NZ_CP066167.1"/>
</dbReference>
<reference evidence="3 4" key="1">
    <citation type="submission" date="2020-12" db="EMBL/GenBank/DDBJ databases">
        <authorList>
            <person name="Shan Y."/>
        </authorList>
    </citation>
    <scope>NUCLEOTIDE SEQUENCE [LARGE SCALE GENOMIC DNA]</scope>
    <source>
        <strain evidence="4">csc3.9</strain>
    </source>
</reference>
<dbReference type="GO" id="GO:0005829">
    <property type="term" value="C:cytosol"/>
    <property type="evidence" value="ECO:0007669"/>
    <property type="project" value="TreeGrafter"/>
</dbReference>
<dbReference type="EMBL" id="CP066167">
    <property type="protein sequence ID" value="QQD19160.1"/>
    <property type="molecule type" value="Genomic_DNA"/>
</dbReference>
<dbReference type="PANTHER" id="PTHR47894">
    <property type="entry name" value="HTH-TYPE TRANSCRIPTIONAL REGULATOR GADX"/>
    <property type="match status" value="1"/>
</dbReference>
<feature type="domain" description="HTH-type transcriptional regulator AraC-type N-terminal" evidence="2">
    <location>
        <begin position="23"/>
        <end position="206"/>
    </location>
</feature>
<dbReference type="Pfam" id="PF12625">
    <property type="entry name" value="Arabinose_bd"/>
    <property type="match status" value="1"/>
</dbReference>
<dbReference type="PANTHER" id="PTHR47894:SF1">
    <property type="entry name" value="HTH-TYPE TRANSCRIPTIONAL REGULATOR VQSM"/>
    <property type="match status" value="1"/>
</dbReference>
<dbReference type="AlphaFoldDB" id="A0A7T4US75"/>
<keyword evidence="1" id="KW-0238">DNA-binding</keyword>
<sequence length="324" mass="37090">MKRFLSDEKDIANAFLRACDALGIDHKNALKELGLSRVLLNYPECFVPSHMFNLVIEELARTYHCHDFALHIAQNLTVPHLGLTAKIASFSLDLRSALNHADNYSLYYQDSGCWQHHIADGQVCLYKPTTPYSSHYYPQRNLLGSAQMFMLLGQLTDGLWQPSSISLSFPDPGYRFTDTFSDFFQCELSFQQNRDAIYFSEDYLDYNLSTADLNMQQNLETQIKGLQQSIFEDRDLVDCARMIIDQRLRFSSCSETELAYFMGVSTVELTDNLNAVATSFKPLLQQQQLERARYYTKRFNCPGDLVARAIMPEEPEKLSALLTA</sequence>
<dbReference type="GO" id="GO:0000976">
    <property type="term" value="F:transcription cis-regulatory region binding"/>
    <property type="evidence" value="ECO:0007669"/>
    <property type="project" value="TreeGrafter"/>
</dbReference>
<evidence type="ECO:0000256" key="1">
    <source>
        <dbReference type="ARBA" id="ARBA00023125"/>
    </source>
</evidence>
<name>A0A7T4US75_9GAMM</name>
<evidence type="ECO:0000259" key="2">
    <source>
        <dbReference type="Pfam" id="PF12625"/>
    </source>
</evidence>
<evidence type="ECO:0000313" key="4">
    <source>
        <dbReference type="Proteomes" id="UP000596063"/>
    </source>
</evidence>
<gene>
    <name evidence="3" type="ORF">I6N98_04710</name>
</gene>
<protein>
    <submittedName>
        <fullName evidence="3">AraC family transcriptional regulator ligand-binding domain-containing protein</fullName>
    </submittedName>
</protein>
<evidence type="ECO:0000313" key="3">
    <source>
        <dbReference type="EMBL" id="QQD19160.1"/>
    </source>
</evidence>
<dbReference type="GO" id="GO:0003700">
    <property type="term" value="F:DNA-binding transcription factor activity"/>
    <property type="evidence" value="ECO:0007669"/>
    <property type="project" value="TreeGrafter"/>
</dbReference>
<dbReference type="InterPro" id="IPR032687">
    <property type="entry name" value="AraC-type_N"/>
</dbReference>